<dbReference type="InterPro" id="IPR003593">
    <property type="entry name" value="AAA+_ATPase"/>
</dbReference>
<sequence>MLQGMSLINTAVVIFFGGWLALHSGGNRVVALGLIVVFVQYSSQFYQPITQISSQYNMLQLAMTGAKRINSLLTQQSEISPKDGKKITGIKHDVAFNNVHFGYNQDHEILHGISMKATKGKMVALVGPTGSGKTTTINLLNRFYDVDSGSVTFDGTDVRKLDLASLRKQVGVVLQEAVLFSGTIRDNIKFGRPAASDDEMIDAAKQANIHDYIMSLPDGYDTKIDNDNSIFSTGQKQLVSIDRTILTNPSLLVLDEATSNVDTVTEQKLQKAMDNVIDGRTSFVIAHRLKTILNADEIVVLKDGKIIERGNHAELLKNNGFYAQLYRDQFSI</sequence>
<feature type="domain" description="ABC transporter" evidence="8">
    <location>
        <begin position="94"/>
        <end position="328"/>
    </location>
</feature>
<evidence type="ECO:0000313" key="10">
    <source>
        <dbReference type="EMBL" id="KRN78703.1"/>
    </source>
</evidence>
<accession>A0A0R2JNG2</accession>
<dbReference type="Proteomes" id="UP000051565">
    <property type="component" value="Unassembled WGS sequence"/>
</dbReference>
<keyword evidence="4" id="KW-0547">Nucleotide-binding</keyword>
<keyword evidence="7" id="KW-0472">Membrane</keyword>
<dbReference type="SUPFAM" id="SSF90123">
    <property type="entry name" value="ABC transporter transmembrane region"/>
    <property type="match status" value="1"/>
</dbReference>
<dbReference type="InterPro" id="IPR011527">
    <property type="entry name" value="ABC1_TM_dom"/>
</dbReference>
<dbReference type="STRING" id="53444.AYR59_03215"/>
<evidence type="ECO:0000256" key="2">
    <source>
        <dbReference type="ARBA" id="ARBA00022448"/>
    </source>
</evidence>
<dbReference type="PROSITE" id="PS50893">
    <property type="entry name" value="ABC_TRANSPORTER_2"/>
    <property type="match status" value="1"/>
</dbReference>
<dbReference type="PANTHER" id="PTHR24221:SF608">
    <property type="entry name" value="ABC TRANSPORTER, ATP-BINDING PROTEIN"/>
    <property type="match status" value="1"/>
</dbReference>
<name>A0A0R2JNG2_9LACO</name>
<keyword evidence="2" id="KW-0813">Transport</keyword>
<protein>
    <submittedName>
        <fullName evidence="10">ABC-type multidrug transport system, ATPase and permease component</fullName>
    </submittedName>
</protein>
<dbReference type="GO" id="GO:0005886">
    <property type="term" value="C:plasma membrane"/>
    <property type="evidence" value="ECO:0007669"/>
    <property type="project" value="UniProtKB-SubCell"/>
</dbReference>
<evidence type="ECO:0000313" key="11">
    <source>
        <dbReference type="Proteomes" id="UP000051565"/>
    </source>
</evidence>
<dbReference type="InterPro" id="IPR039421">
    <property type="entry name" value="Type_1_exporter"/>
</dbReference>
<proteinExistence type="predicted"/>
<dbReference type="SMART" id="SM00382">
    <property type="entry name" value="AAA"/>
    <property type="match status" value="1"/>
</dbReference>
<dbReference type="InterPro" id="IPR036640">
    <property type="entry name" value="ABC1_TM_sf"/>
</dbReference>
<dbReference type="FunFam" id="3.40.50.300:FF:000287">
    <property type="entry name" value="Multidrug ABC transporter ATP-binding protein"/>
    <property type="match status" value="1"/>
</dbReference>
<keyword evidence="11" id="KW-1185">Reference proteome</keyword>
<evidence type="ECO:0000256" key="3">
    <source>
        <dbReference type="ARBA" id="ARBA00022692"/>
    </source>
</evidence>
<dbReference type="GO" id="GO:0005524">
    <property type="term" value="F:ATP binding"/>
    <property type="evidence" value="ECO:0007669"/>
    <property type="project" value="UniProtKB-KW"/>
</dbReference>
<keyword evidence="5" id="KW-0067">ATP-binding</keyword>
<evidence type="ECO:0000256" key="4">
    <source>
        <dbReference type="ARBA" id="ARBA00022741"/>
    </source>
</evidence>
<evidence type="ECO:0000256" key="6">
    <source>
        <dbReference type="ARBA" id="ARBA00022989"/>
    </source>
</evidence>
<evidence type="ECO:0000256" key="1">
    <source>
        <dbReference type="ARBA" id="ARBA00004651"/>
    </source>
</evidence>
<dbReference type="EMBL" id="JQBT01000033">
    <property type="protein sequence ID" value="KRN78703.1"/>
    <property type="molecule type" value="Genomic_DNA"/>
</dbReference>
<dbReference type="PATRIC" id="fig|1122148.6.peg.1005"/>
<keyword evidence="3" id="KW-0812">Transmembrane</keyword>
<dbReference type="Pfam" id="PF00005">
    <property type="entry name" value="ABC_tran"/>
    <property type="match status" value="1"/>
</dbReference>
<dbReference type="PANTHER" id="PTHR24221">
    <property type="entry name" value="ATP-BINDING CASSETTE SUB-FAMILY B"/>
    <property type="match status" value="1"/>
</dbReference>
<dbReference type="SUPFAM" id="SSF52540">
    <property type="entry name" value="P-loop containing nucleoside triphosphate hydrolases"/>
    <property type="match status" value="1"/>
</dbReference>
<reference evidence="10 11" key="1">
    <citation type="journal article" date="2015" name="Genome Announc.">
        <title>Expanding the biotechnology potential of lactobacilli through comparative genomics of 213 strains and associated genera.</title>
        <authorList>
            <person name="Sun Z."/>
            <person name="Harris H.M."/>
            <person name="McCann A."/>
            <person name="Guo C."/>
            <person name="Argimon S."/>
            <person name="Zhang W."/>
            <person name="Yang X."/>
            <person name="Jeffery I.B."/>
            <person name="Cooney J.C."/>
            <person name="Kagawa T.F."/>
            <person name="Liu W."/>
            <person name="Song Y."/>
            <person name="Salvetti E."/>
            <person name="Wrobel A."/>
            <person name="Rasinkangas P."/>
            <person name="Parkhill J."/>
            <person name="Rea M.C."/>
            <person name="O'Sullivan O."/>
            <person name="Ritari J."/>
            <person name="Douillard F.P."/>
            <person name="Paul Ross R."/>
            <person name="Yang R."/>
            <person name="Briner A.E."/>
            <person name="Felis G.E."/>
            <person name="de Vos W.M."/>
            <person name="Barrangou R."/>
            <person name="Klaenhammer T.R."/>
            <person name="Caufield P.W."/>
            <person name="Cui Y."/>
            <person name="Zhang H."/>
            <person name="O'Toole P.W."/>
        </authorList>
    </citation>
    <scope>NUCLEOTIDE SEQUENCE [LARGE SCALE GENOMIC DNA]</scope>
    <source>
        <strain evidence="10 11">DSM 20690</strain>
    </source>
</reference>
<feature type="domain" description="ABC transmembrane type-1" evidence="9">
    <location>
        <begin position="1"/>
        <end position="61"/>
    </location>
</feature>
<dbReference type="PROSITE" id="PS50929">
    <property type="entry name" value="ABC_TM1F"/>
    <property type="match status" value="1"/>
</dbReference>
<evidence type="ECO:0000259" key="8">
    <source>
        <dbReference type="PROSITE" id="PS50893"/>
    </source>
</evidence>
<dbReference type="GO" id="GO:0034040">
    <property type="term" value="F:ATPase-coupled lipid transmembrane transporter activity"/>
    <property type="evidence" value="ECO:0007669"/>
    <property type="project" value="TreeGrafter"/>
</dbReference>
<comment type="caution">
    <text evidence="10">The sequence shown here is derived from an EMBL/GenBank/DDBJ whole genome shotgun (WGS) entry which is preliminary data.</text>
</comment>
<keyword evidence="6" id="KW-1133">Transmembrane helix</keyword>
<evidence type="ECO:0000256" key="5">
    <source>
        <dbReference type="ARBA" id="ARBA00022840"/>
    </source>
</evidence>
<dbReference type="Gene3D" id="1.20.1560.10">
    <property type="entry name" value="ABC transporter type 1, transmembrane domain"/>
    <property type="match status" value="1"/>
</dbReference>
<organism evidence="10 11">
    <name type="scientific">Fructilactobacillus lindneri DSM 20690 = JCM 11027</name>
    <dbReference type="NCBI Taxonomy" id="1122148"/>
    <lineage>
        <taxon>Bacteria</taxon>
        <taxon>Bacillati</taxon>
        <taxon>Bacillota</taxon>
        <taxon>Bacilli</taxon>
        <taxon>Lactobacillales</taxon>
        <taxon>Lactobacillaceae</taxon>
        <taxon>Fructilactobacillus</taxon>
    </lineage>
</organism>
<evidence type="ECO:0000256" key="7">
    <source>
        <dbReference type="ARBA" id="ARBA00023136"/>
    </source>
</evidence>
<dbReference type="Gene3D" id="3.40.50.300">
    <property type="entry name" value="P-loop containing nucleotide triphosphate hydrolases"/>
    <property type="match status" value="1"/>
</dbReference>
<dbReference type="InterPro" id="IPR003439">
    <property type="entry name" value="ABC_transporter-like_ATP-bd"/>
</dbReference>
<dbReference type="GO" id="GO:0140359">
    <property type="term" value="F:ABC-type transporter activity"/>
    <property type="evidence" value="ECO:0007669"/>
    <property type="project" value="InterPro"/>
</dbReference>
<comment type="subcellular location">
    <subcellularLocation>
        <location evidence="1">Cell membrane</location>
        <topology evidence="1">Multi-pass membrane protein</topology>
    </subcellularLocation>
</comment>
<dbReference type="AlphaFoldDB" id="A0A0R2JNG2"/>
<evidence type="ECO:0000259" key="9">
    <source>
        <dbReference type="PROSITE" id="PS50929"/>
    </source>
</evidence>
<dbReference type="InterPro" id="IPR027417">
    <property type="entry name" value="P-loop_NTPase"/>
</dbReference>
<dbReference type="GO" id="GO:0016887">
    <property type="term" value="F:ATP hydrolysis activity"/>
    <property type="evidence" value="ECO:0007669"/>
    <property type="project" value="InterPro"/>
</dbReference>
<gene>
    <name evidence="10" type="ORF">IV52_GL000980</name>
</gene>